<protein>
    <submittedName>
        <fullName evidence="2">Mitochondrial fission ELM1 family protein</fullName>
    </submittedName>
</protein>
<evidence type="ECO:0000313" key="2">
    <source>
        <dbReference type="EMBL" id="MCW3474427.1"/>
    </source>
</evidence>
<gene>
    <name evidence="2" type="ORF">OL599_07510</name>
</gene>
<dbReference type="EMBL" id="JAPDNT010000003">
    <property type="protein sequence ID" value="MCW3474427.1"/>
    <property type="molecule type" value="Genomic_DNA"/>
</dbReference>
<evidence type="ECO:0000313" key="3">
    <source>
        <dbReference type="Proteomes" id="UP001165679"/>
    </source>
</evidence>
<dbReference type="Proteomes" id="UP001165679">
    <property type="component" value="Unassembled WGS sequence"/>
</dbReference>
<accession>A0AA41YLF6</accession>
<reference evidence="2" key="1">
    <citation type="submission" date="2022-09" db="EMBL/GenBank/DDBJ databases">
        <title>Rhodovastum sp. nov. RN2-1 isolated from soil in Seongnam, South Korea.</title>
        <authorList>
            <person name="Le N.T."/>
        </authorList>
    </citation>
    <scope>NUCLEOTIDE SEQUENCE</scope>
    <source>
        <strain evidence="2">RN2-1</strain>
    </source>
</reference>
<comment type="caution">
    <text evidence="2">The sequence shown here is derived from an EMBL/GenBank/DDBJ whole genome shotgun (WGS) entry which is preliminary data.</text>
</comment>
<feature type="region of interest" description="Disordered" evidence="1">
    <location>
        <begin position="1"/>
        <end position="20"/>
    </location>
</feature>
<dbReference type="RefSeq" id="WP_264713056.1">
    <property type="nucleotide sequence ID" value="NZ_JAPDNT010000003.1"/>
</dbReference>
<dbReference type="PANTHER" id="PTHR33986:SF15">
    <property type="entry name" value="MITOCHONDRIAL FISSION PROTEIN ELM1"/>
    <property type="match status" value="1"/>
</dbReference>
<sequence length="354" mass="37229">MTEAGQTSRAEADSAASPQQVWVLDDPRAGTAAQAIGIAERLGVPFRRLPLAWNWMAHVAGLARTGSLIGLSPAARRSVGEGTSGVALPVQGPQLVISAGRRSAAVALWLKARYGCRIVHCMSPGLGGLLRAETFDLLVIPAHDRPPAMPNVLPVLGAPHRVSPLLLQQAATSWRERLAHLPHPRIALLMGGPARGTAMPPVLAHDLGRHVARLAAGAGGSVLATTSRRTGHEATEALGAGLASVMHLLYRWGEPGENPYFGFLASADAIVATADSVSMISEACATQVPVFVALPQLADRRKSRFLASLLDAGQARTLAEDLSPWPRSPLDEAGRVAAEILQRFAIDRTAPALD</sequence>
<proteinExistence type="predicted"/>
<keyword evidence="3" id="KW-1185">Reference proteome</keyword>
<organism evidence="2 3">
    <name type="scientific">Limobrevibacterium gyesilva</name>
    <dbReference type="NCBI Taxonomy" id="2991712"/>
    <lineage>
        <taxon>Bacteria</taxon>
        <taxon>Pseudomonadati</taxon>
        <taxon>Pseudomonadota</taxon>
        <taxon>Alphaproteobacteria</taxon>
        <taxon>Acetobacterales</taxon>
        <taxon>Acetobacteraceae</taxon>
        <taxon>Limobrevibacterium</taxon>
    </lineage>
</organism>
<name>A0AA41YLF6_9PROT</name>
<evidence type="ECO:0000256" key="1">
    <source>
        <dbReference type="SAM" id="MobiDB-lite"/>
    </source>
</evidence>
<reference evidence="2" key="2">
    <citation type="submission" date="2022-10" db="EMBL/GenBank/DDBJ databases">
        <authorList>
            <person name="Trinh H.N."/>
        </authorList>
    </citation>
    <scope>NUCLEOTIDE SEQUENCE</scope>
    <source>
        <strain evidence="2">RN2-1</strain>
    </source>
</reference>
<dbReference type="PANTHER" id="PTHR33986">
    <property type="entry name" value="OS02G0535700 PROTEIN"/>
    <property type="match status" value="1"/>
</dbReference>
<dbReference type="AlphaFoldDB" id="A0AA41YLF6"/>
<dbReference type="InterPro" id="IPR009367">
    <property type="entry name" value="Elm1-like"/>
</dbReference>
<dbReference type="Pfam" id="PF06258">
    <property type="entry name" value="Mito_fiss_Elm1"/>
    <property type="match status" value="1"/>
</dbReference>